<dbReference type="AlphaFoldDB" id="A0A0F9MFD4"/>
<dbReference type="EMBL" id="LAZR01005674">
    <property type="protein sequence ID" value="KKM98051.1"/>
    <property type="molecule type" value="Genomic_DNA"/>
</dbReference>
<evidence type="ECO:0000313" key="1">
    <source>
        <dbReference type="EMBL" id="KKM98051.1"/>
    </source>
</evidence>
<proteinExistence type="predicted"/>
<reference evidence="1" key="1">
    <citation type="journal article" date="2015" name="Nature">
        <title>Complex archaea that bridge the gap between prokaryotes and eukaryotes.</title>
        <authorList>
            <person name="Spang A."/>
            <person name="Saw J.H."/>
            <person name="Jorgensen S.L."/>
            <person name="Zaremba-Niedzwiedzka K."/>
            <person name="Martijn J."/>
            <person name="Lind A.E."/>
            <person name="van Eijk R."/>
            <person name="Schleper C."/>
            <person name="Guy L."/>
            <person name="Ettema T.J."/>
        </authorList>
    </citation>
    <scope>NUCLEOTIDE SEQUENCE</scope>
</reference>
<sequence length="73" mass="8504">MVRTLNFNLVKDAIENAKRSNNLEMLDHYGHILSEILRNTRLMITNSIIPSHSYYELLTKVKELYVLAISVQN</sequence>
<protein>
    <submittedName>
        <fullName evidence="1">Uncharacterized protein</fullName>
    </submittedName>
</protein>
<gene>
    <name evidence="1" type="ORF">LCGC14_1161920</name>
</gene>
<name>A0A0F9MFD4_9ZZZZ</name>
<organism evidence="1">
    <name type="scientific">marine sediment metagenome</name>
    <dbReference type="NCBI Taxonomy" id="412755"/>
    <lineage>
        <taxon>unclassified sequences</taxon>
        <taxon>metagenomes</taxon>
        <taxon>ecological metagenomes</taxon>
    </lineage>
</organism>
<accession>A0A0F9MFD4</accession>
<comment type="caution">
    <text evidence="1">The sequence shown here is derived from an EMBL/GenBank/DDBJ whole genome shotgun (WGS) entry which is preliminary data.</text>
</comment>